<dbReference type="InterPro" id="IPR006047">
    <property type="entry name" value="GH13_cat_dom"/>
</dbReference>
<dbReference type="InterPro" id="IPR045857">
    <property type="entry name" value="O16G_dom_2"/>
</dbReference>
<evidence type="ECO:0000256" key="1">
    <source>
        <dbReference type="SAM" id="MobiDB-lite"/>
    </source>
</evidence>
<reference evidence="3 4" key="1">
    <citation type="submission" date="2019-06" db="EMBL/GenBank/DDBJ databases">
        <authorList>
            <person name="Jiang L."/>
        </authorList>
    </citation>
    <scope>NUCLEOTIDE SEQUENCE [LARGE SCALE GENOMIC DNA]</scope>
    <source>
        <strain evidence="3 4">YIM 48858</strain>
    </source>
</reference>
<dbReference type="Gene3D" id="3.20.20.80">
    <property type="entry name" value="Glycosidases"/>
    <property type="match status" value="1"/>
</dbReference>
<dbReference type="OrthoDB" id="9805159at2"/>
<dbReference type="InterPro" id="IPR013780">
    <property type="entry name" value="Glyco_hydro_b"/>
</dbReference>
<dbReference type="GO" id="GO:0005975">
    <property type="term" value="P:carbohydrate metabolic process"/>
    <property type="evidence" value="ECO:0007669"/>
    <property type="project" value="InterPro"/>
</dbReference>
<dbReference type="InterPro" id="IPR017853">
    <property type="entry name" value="GH"/>
</dbReference>
<dbReference type="RefSeq" id="WP_139082694.1">
    <property type="nucleotide sequence ID" value="NZ_VDFV01000030.1"/>
</dbReference>
<protein>
    <submittedName>
        <fullName evidence="3">Trehalose synthase</fullName>
    </submittedName>
</protein>
<dbReference type="Gene3D" id="3.90.400.10">
    <property type="entry name" value="Oligo-1,6-glucosidase, Domain 2"/>
    <property type="match status" value="1"/>
</dbReference>
<comment type="caution">
    <text evidence="3">The sequence shown here is derived from an EMBL/GenBank/DDBJ whole genome shotgun (WGS) entry which is preliminary data.</text>
</comment>
<dbReference type="SUPFAM" id="SSF51445">
    <property type="entry name" value="(Trans)glycosidases"/>
    <property type="match status" value="1"/>
</dbReference>
<dbReference type="Pfam" id="PF22157">
    <property type="entry name" value="SupH-like_C"/>
    <property type="match status" value="1"/>
</dbReference>
<evidence type="ECO:0000313" key="4">
    <source>
        <dbReference type="Proteomes" id="UP000305709"/>
    </source>
</evidence>
<dbReference type="Pfam" id="PF00128">
    <property type="entry name" value="Alpha-amylase"/>
    <property type="match status" value="2"/>
</dbReference>
<organism evidence="3 4">
    <name type="scientific">Rubellimicrobium roseum</name>
    <dbReference type="NCBI Taxonomy" id="687525"/>
    <lineage>
        <taxon>Bacteria</taxon>
        <taxon>Pseudomonadati</taxon>
        <taxon>Pseudomonadota</taxon>
        <taxon>Alphaproteobacteria</taxon>
        <taxon>Rhodobacterales</taxon>
        <taxon>Roseobacteraceae</taxon>
        <taxon>Rubellimicrobium</taxon>
    </lineage>
</organism>
<dbReference type="PANTHER" id="PTHR10357:SF219">
    <property type="entry name" value="MALTOSE ALPHA-D-GLUCOSYLTRANSFERASE"/>
    <property type="match status" value="1"/>
</dbReference>
<dbReference type="SMART" id="SM00642">
    <property type="entry name" value="Aamy"/>
    <property type="match status" value="1"/>
</dbReference>
<gene>
    <name evidence="3" type="ORF">FHG71_15935</name>
</gene>
<dbReference type="CDD" id="cd11334">
    <property type="entry name" value="AmyAc_TreS"/>
    <property type="match status" value="1"/>
</dbReference>
<dbReference type="Gene3D" id="2.60.40.1180">
    <property type="entry name" value="Golgi alpha-mannosidase II"/>
    <property type="match status" value="1"/>
</dbReference>
<dbReference type="SUPFAM" id="SSF51011">
    <property type="entry name" value="Glycosyl hydrolase domain"/>
    <property type="match status" value="1"/>
</dbReference>
<dbReference type="Proteomes" id="UP000305709">
    <property type="component" value="Unassembled WGS sequence"/>
</dbReference>
<feature type="region of interest" description="Disordered" evidence="1">
    <location>
        <begin position="386"/>
        <end position="410"/>
    </location>
</feature>
<evidence type="ECO:0000313" key="3">
    <source>
        <dbReference type="EMBL" id="TNC66818.1"/>
    </source>
</evidence>
<keyword evidence="4" id="KW-1185">Reference proteome</keyword>
<feature type="domain" description="Glycosyl hydrolase family 13 catalytic" evidence="2">
    <location>
        <begin position="14"/>
        <end position="398"/>
    </location>
</feature>
<sequence length="555" mass="63543">MTHELWYKNAVIYCLNLETFLDSDGDGIGDFRGLLRRLDYLQGLGITTIWLMPFQPSPRRDHGYDIADYYGVDPRFGSLGDFVEFTQAARQRGIRVLMDLVLNHTSNQHPWFHEARKDPASRFRNWYVWSDTKPADADEGVVFKGLQESTWTYDKAAGAWYFHRFFDFQPDLNVTNPEVEAELLKIIGFWLQLGVSGFRVDAVPFLIGVRAAEGVEAGRRYDLLRLMRRFLQWRQGDAVFLAEANIPPKESVEYFGPQGDRLHMVFNFHVNQNLFLSLATQDARPLARAIKATSNIPDGAQWAQFLRNHDELDLSSLAEEDREKVFAAFAPDPEMRAFGRGIRRRLAPMLDGDRRRIEVAYSLLFTLPGTPVLRYGDEIGMGDDLSLPERESGRTPLQWSGGPQGDFTRNERPVAPVIEDGPYGTGHINVAAQRRVPNSLLNWMERMIRTRKEVPEIGWGSVTVLSVRDPAFLVLRYDWRGNSVVVLHNLTHAPREVRFHAGEEDRHRCLVNLLSGEHSTADESGRHCILLQGYGYRWFRCGGLDDLLYRNEVGE</sequence>
<dbReference type="EMBL" id="VDFV01000030">
    <property type="protein sequence ID" value="TNC66818.1"/>
    <property type="molecule type" value="Genomic_DNA"/>
</dbReference>
<proteinExistence type="predicted"/>
<dbReference type="InterPro" id="IPR054049">
    <property type="entry name" value="SupH-like_C"/>
</dbReference>
<dbReference type="PANTHER" id="PTHR10357">
    <property type="entry name" value="ALPHA-AMYLASE FAMILY MEMBER"/>
    <property type="match status" value="1"/>
</dbReference>
<name>A0A5C4N6Q0_9RHOB</name>
<accession>A0A5C4N6Q0</accession>
<evidence type="ECO:0000259" key="2">
    <source>
        <dbReference type="SMART" id="SM00642"/>
    </source>
</evidence>
<dbReference type="AlphaFoldDB" id="A0A5C4N6Q0"/>